<dbReference type="PANTHER" id="PTHR35526:SF3">
    <property type="entry name" value="ANTI-SIGMA-F FACTOR RSBW"/>
    <property type="match status" value="1"/>
</dbReference>
<keyword evidence="1" id="KW-0808">Transferase</keyword>
<proteinExistence type="predicted"/>
<dbReference type="CDD" id="cd16936">
    <property type="entry name" value="HATPase_RsbW-like"/>
    <property type="match status" value="1"/>
</dbReference>
<name>A0A2I0SNY1_9ACTN</name>
<reference evidence="4 5" key="1">
    <citation type="submission" date="2017-12" db="EMBL/GenBank/DDBJ databases">
        <title>Streptomyces populusis sp. nov., a novel endophytic actinobacterium isolated from stems of Populus adenopoda Maxim.</title>
        <authorList>
            <person name="Wang Z."/>
        </authorList>
    </citation>
    <scope>NUCLEOTIDE SEQUENCE [LARGE SCALE GENOMIC DNA]</scope>
    <source>
        <strain evidence="4 5">A249</strain>
    </source>
</reference>
<evidence type="ECO:0000256" key="2">
    <source>
        <dbReference type="SAM" id="MobiDB-lite"/>
    </source>
</evidence>
<dbReference type="Gene3D" id="3.30.565.10">
    <property type="entry name" value="Histidine kinase-like ATPase, C-terminal domain"/>
    <property type="match status" value="1"/>
</dbReference>
<sequence>MKRQAPGGGPMTKGAFSTDPVEEASDGAMDGPDGAQLRRRLGKADLRAVPEARKALRELLRYWGKPGGAETAELLTSELVTNALIHTDDDAVLTATVGPRGLRVEVRDFVARRPRLCVPDADDGTHGRGLVLVQSLADAWGVRSHGVGKAVWFELNGGAV</sequence>
<dbReference type="EMBL" id="PJOS01000032">
    <property type="protein sequence ID" value="PKT71614.1"/>
    <property type="molecule type" value="Genomic_DNA"/>
</dbReference>
<accession>A0A2I0SNY1</accession>
<comment type="caution">
    <text evidence="4">The sequence shown here is derived from an EMBL/GenBank/DDBJ whole genome shotgun (WGS) entry which is preliminary data.</text>
</comment>
<dbReference type="AlphaFoldDB" id="A0A2I0SNY1"/>
<feature type="domain" description="Histidine kinase/HSP90-like ATPase" evidence="3">
    <location>
        <begin position="44"/>
        <end position="153"/>
    </location>
</feature>
<feature type="region of interest" description="Disordered" evidence="2">
    <location>
        <begin position="1"/>
        <end position="35"/>
    </location>
</feature>
<gene>
    <name evidence="4" type="ORF">CW362_18165</name>
</gene>
<dbReference type="Proteomes" id="UP000236178">
    <property type="component" value="Unassembled WGS sequence"/>
</dbReference>
<dbReference type="InterPro" id="IPR050267">
    <property type="entry name" value="Anti-sigma-factor_SerPK"/>
</dbReference>
<dbReference type="Pfam" id="PF13581">
    <property type="entry name" value="HATPase_c_2"/>
    <property type="match status" value="1"/>
</dbReference>
<evidence type="ECO:0000313" key="5">
    <source>
        <dbReference type="Proteomes" id="UP000236178"/>
    </source>
</evidence>
<dbReference type="InterPro" id="IPR003594">
    <property type="entry name" value="HATPase_dom"/>
</dbReference>
<evidence type="ECO:0000259" key="3">
    <source>
        <dbReference type="Pfam" id="PF13581"/>
    </source>
</evidence>
<dbReference type="GO" id="GO:0004674">
    <property type="term" value="F:protein serine/threonine kinase activity"/>
    <property type="evidence" value="ECO:0007669"/>
    <property type="project" value="UniProtKB-KW"/>
</dbReference>
<dbReference type="SUPFAM" id="SSF55874">
    <property type="entry name" value="ATPase domain of HSP90 chaperone/DNA topoisomerase II/histidine kinase"/>
    <property type="match status" value="1"/>
</dbReference>
<dbReference type="OrthoDB" id="5244329at2"/>
<organism evidence="4 5">
    <name type="scientific">Streptomyces populi</name>
    <dbReference type="NCBI Taxonomy" id="2058924"/>
    <lineage>
        <taxon>Bacteria</taxon>
        <taxon>Bacillati</taxon>
        <taxon>Actinomycetota</taxon>
        <taxon>Actinomycetes</taxon>
        <taxon>Kitasatosporales</taxon>
        <taxon>Streptomycetaceae</taxon>
        <taxon>Streptomyces</taxon>
    </lineage>
</organism>
<feature type="compositionally biased region" description="Gly residues" evidence="2">
    <location>
        <begin position="1"/>
        <end position="11"/>
    </location>
</feature>
<dbReference type="PANTHER" id="PTHR35526">
    <property type="entry name" value="ANTI-SIGMA-F FACTOR RSBW-RELATED"/>
    <property type="match status" value="1"/>
</dbReference>
<evidence type="ECO:0000256" key="1">
    <source>
        <dbReference type="ARBA" id="ARBA00022527"/>
    </source>
</evidence>
<dbReference type="InterPro" id="IPR036890">
    <property type="entry name" value="HATPase_C_sf"/>
</dbReference>
<evidence type="ECO:0000313" key="4">
    <source>
        <dbReference type="EMBL" id="PKT71614.1"/>
    </source>
</evidence>
<keyword evidence="1" id="KW-0723">Serine/threonine-protein kinase</keyword>
<keyword evidence="5" id="KW-1185">Reference proteome</keyword>
<protein>
    <recommendedName>
        <fullName evidence="3">Histidine kinase/HSP90-like ATPase domain-containing protein</fullName>
    </recommendedName>
</protein>
<keyword evidence="1" id="KW-0418">Kinase</keyword>